<proteinExistence type="inferred from homology"/>
<dbReference type="InterPro" id="IPR001130">
    <property type="entry name" value="TatD-like"/>
</dbReference>
<sequence>MTWLFDSHIHLSDSVYLPEIDFILTQMDSLKIKACCVSMNFENSISTLSLSKKSDLVLPFIGIHPECANDNDLEKINDLIELNQNLISGIGEIGLDPTYCKNNDDTRRQIHVFESLLSSAEKFHKPVSIHSRKSLDDVFEIMTSYDTKHALLHWFDGSKKQLQKAMDMDFFVSFGPVMIYANDKQSLLSKANESKILVETDGPVRFSRCFEMKSGQISFIPSVIFCASKVLEKTFDDMSCLLEENTKRYLGI</sequence>
<reference evidence="5" key="1">
    <citation type="journal article" date="2014" name="Genome Biol. Evol.">
        <title>Pangenome evidence for extensive interdomain horizontal transfer affecting lineage core and shell genes in uncultured planktonic thaumarchaeota and euryarchaeota.</title>
        <authorList>
            <person name="Deschamps P."/>
            <person name="Zivanovic Y."/>
            <person name="Moreira D."/>
            <person name="Rodriguez-Valera F."/>
            <person name="Lopez-Garcia P."/>
        </authorList>
    </citation>
    <scope>NUCLEOTIDE SEQUENCE</scope>
</reference>
<evidence type="ECO:0000256" key="3">
    <source>
        <dbReference type="ARBA" id="ARBA00022801"/>
    </source>
</evidence>
<dbReference type="PANTHER" id="PTHR46317">
    <property type="entry name" value="HYDROLASE OF PHP SUPERFAMILY-RELATED PROTEIN"/>
    <property type="match status" value="1"/>
</dbReference>
<name>A0A075G874_9ARCH</name>
<dbReference type="PANTHER" id="PTHR46317:SF1">
    <property type="entry name" value="HYDROLASE, TATD FAMILY"/>
    <property type="match status" value="1"/>
</dbReference>
<evidence type="ECO:0000256" key="2">
    <source>
        <dbReference type="ARBA" id="ARBA00022723"/>
    </source>
</evidence>
<evidence type="ECO:0000256" key="4">
    <source>
        <dbReference type="PIRSR" id="PIRSR005902-1"/>
    </source>
</evidence>
<dbReference type="GO" id="GO:0016788">
    <property type="term" value="F:hydrolase activity, acting on ester bonds"/>
    <property type="evidence" value="ECO:0007669"/>
    <property type="project" value="InterPro"/>
</dbReference>
<dbReference type="SUPFAM" id="SSF51556">
    <property type="entry name" value="Metallo-dependent hydrolases"/>
    <property type="match status" value="1"/>
</dbReference>
<keyword evidence="3" id="KW-0378">Hydrolase</keyword>
<evidence type="ECO:0000313" key="5">
    <source>
        <dbReference type="EMBL" id="AIF00231.1"/>
    </source>
</evidence>
<feature type="binding site" evidence="4">
    <location>
        <position position="130"/>
    </location>
    <ligand>
        <name>a divalent metal cation</name>
        <dbReference type="ChEBI" id="CHEBI:60240"/>
        <label>2</label>
    </ligand>
</feature>
<feature type="binding site" evidence="4">
    <location>
        <position position="92"/>
    </location>
    <ligand>
        <name>a divalent metal cation</name>
        <dbReference type="ChEBI" id="CHEBI:60240"/>
        <label>1</label>
    </ligand>
</feature>
<feature type="binding site" evidence="4">
    <location>
        <position position="153"/>
    </location>
    <ligand>
        <name>a divalent metal cation</name>
        <dbReference type="ChEBI" id="CHEBI:60240"/>
        <label>2</label>
    </ligand>
</feature>
<dbReference type="Pfam" id="PF01026">
    <property type="entry name" value="TatD_DNase"/>
    <property type="match status" value="1"/>
</dbReference>
<dbReference type="AlphaFoldDB" id="A0A075G874"/>
<dbReference type="CDD" id="cd01310">
    <property type="entry name" value="TatD_DNAse"/>
    <property type="match status" value="1"/>
</dbReference>
<feature type="binding site" evidence="4">
    <location>
        <position position="8"/>
    </location>
    <ligand>
        <name>a divalent metal cation</name>
        <dbReference type="ChEBI" id="CHEBI:60240"/>
        <label>1</label>
    </ligand>
</feature>
<feature type="binding site" evidence="4">
    <location>
        <position position="201"/>
    </location>
    <ligand>
        <name>a divalent metal cation</name>
        <dbReference type="ChEBI" id="CHEBI:60240"/>
        <label>1</label>
    </ligand>
</feature>
<dbReference type="GO" id="GO:0046872">
    <property type="term" value="F:metal ion binding"/>
    <property type="evidence" value="ECO:0007669"/>
    <property type="project" value="UniProtKB-KW"/>
</dbReference>
<keyword evidence="2 4" id="KW-0479">Metal-binding</keyword>
<evidence type="ECO:0000256" key="1">
    <source>
        <dbReference type="ARBA" id="ARBA00009275"/>
    </source>
</evidence>
<accession>A0A075G874</accession>
<comment type="similarity">
    <text evidence="1">Belongs to the metallo-dependent hydrolases superfamily. TatD-type hydrolase family.</text>
</comment>
<dbReference type="EMBL" id="KF900585">
    <property type="protein sequence ID" value="AIF00231.1"/>
    <property type="molecule type" value="Genomic_DNA"/>
</dbReference>
<dbReference type="Gene3D" id="3.20.20.140">
    <property type="entry name" value="Metal-dependent hydrolases"/>
    <property type="match status" value="1"/>
</dbReference>
<organism evidence="5">
    <name type="scientific">uncultured marine thaumarchaeote KM3_12_F11</name>
    <dbReference type="NCBI Taxonomy" id="1455999"/>
    <lineage>
        <taxon>Archaea</taxon>
        <taxon>Nitrososphaerota</taxon>
        <taxon>environmental samples</taxon>
    </lineage>
</organism>
<gene>
    <name evidence="5" type="primary">tatD</name>
</gene>
<dbReference type="InterPro" id="IPR032466">
    <property type="entry name" value="Metal_Hydrolase"/>
</dbReference>
<protein>
    <submittedName>
        <fullName evidence="5">TatD-related deoxyribonuclease (TatD)</fullName>
    </submittedName>
</protein>
<feature type="binding site" evidence="4">
    <location>
        <position position="10"/>
    </location>
    <ligand>
        <name>a divalent metal cation</name>
        <dbReference type="ChEBI" id="CHEBI:60240"/>
        <label>1</label>
    </ligand>
</feature>
<dbReference type="PIRSF" id="PIRSF005902">
    <property type="entry name" value="DNase_TatD"/>
    <property type="match status" value="1"/>
</dbReference>